<evidence type="ECO:0000256" key="1">
    <source>
        <dbReference type="SAM" id="MobiDB-lite"/>
    </source>
</evidence>
<dbReference type="Proteomes" id="UP000601435">
    <property type="component" value="Unassembled WGS sequence"/>
</dbReference>
<feature type="non-terminal residue" evidence="2">
    <location>
        <position position="1"/>
    </location>
</feature>
<proteinExistence type="predicted"/>
<feature type="region of interest" description="Disordered" evidence="1">
    <location>
        <begin position="56"/>
        <end position="142"/>
    </location>
</feature>
<dbReference type="OrthoDB" id="10267299at2759"/>
<feature type="compositionally biased region" description="Polar residues" evidence="1">
    <location>
        <begin position="1080"/>
        <end position="1090"/>
    </location>
</feature>
<feature type="compositionally biased region" description="Polar residues" evidence="1">
    <location>
        <begin position="1133"/>
        <end position="1153"/>
    </location>
</feature>
<accession>A0A812Z5S2</accession>
<dbReference type="InterPro" id="IPR013320">
    <property type="entry name" value="ConA-like_dom_sf"/>
</dbReference>
<sequence>GTIGRTAPMPQGNAWLLIITGTPHLDEYEPNTMLAVEGDKFMIELTSRGWRLTVEHPTSLPARDQRPPTKKPKHVNTPNRGEDAREPPNTDAATAASSNEPEGTTTATTPTDTTPPVEHTTNTHDTTTEQAEAAQSAARDDDTPVQWFEEVEDSPPHVPLSENSQAEVSQLGEGRWHLAIRADKGVLEFLTEDLWVLTIELTPPHPNYEQEDTAALVQTYATTRPTTTEASQSEELAAATSATQQQTPTTPIETPPADATLTMQPPVAITSSSSSNASSGAHLVSLRTPTPPTQDGEPPAQTGEPSSGGSDRRPMTRSWQRVEQKLVEIRRIAEQHEGSQAEAIAQAADTALIDLLVDTPTAVQLEAGEQHPVPQETTKAAAAISAAQQLSSLAKSLLGKRGSVVVPYAMVSSQVAALIEWVETLDRGSIAVHVQLPPVLTPLREILDQMLQGQPGDATTWARLVAVAEAFEALISGDTLTHPADVLGQSQGGTASPLLCADGVAPEWYNAVETLRGLLQQIPHWPTRVLPTIQQAAVNLVRGIAMATPEQHQGGPGEWTPDQWWYAERHHGLGDAARSAAGAMQFADEVGLPGVTDHRLYNFEWGYTGEKKCNSSRKDRWLGEPKHQRRRKKGEYYIHEDLHYQRAARLFPALAILSPETVRPTAVQALAAEFHWSDTFQGRAPLAEALVEKAAIHPSPQSKGPARDLPASAILEQPFGDVPPLRKSPQACPLHTATILQWLGLGSTQVQVRSFKAIQQEAEESPSSEESPGRGDRHPVMLSNGLLVYWRCADGEGSSLRDSGGCGRPGTLARGSSWQGPLSPDDPMEPTDEWGQVLLPNFAVQLSQAELSYTASSISDRQQLALVGSARGREQVQSNSDRGDEAPIPGWTVELWLRLTTSSAEDLCVVRRGHAEQYWSLHYRPSRPGFLLSASGQSSPILEGDCEPLPLGEWIHIALRCDLSLLEVCLDGHTVISCTKALPPAPLEASISFGPAALDVTEVRVWGAYRSDNDLVQFQRQCLDTVLSSELRGEAWKKVKIRAAAGVASDQGDNFGLWDISNLPQTGGGRSRKTVEDQAGQVQTVQSSWPTGFGGFDSPSVGVWPQAADAGAFADGAGFDGSWPGFDPGTQGTGTKQSASEEMNPTPRASSPRLSKAGQGFVSPKSPIPPAASSPTPWKSIAPPTASSPPVSYQESFKPSTATPTATPATPATLPLVGRLMQGILAKKKVEEDPPVKFGGGVVHDRYETAWNRLGKQRLTACRVSAQQFA</sequence>
<feature type="region of interest" description="Disordered" evidence="1">
    <location>
        <begin position="224"/>
        <end position="319"/>
    </location>
</feature>
<feature type="region of interest" description="Disordered" evidence="1">
    <location>
        <begin position="799"/>
        <end position="827"/>
    </location>
</feature>
<gene>
    <name evidence="2" type="ORF">SNEC2469_LOCUS24119</name>
</gene>
<feature type="compositionally biased region" description="Basic and acidic residues" evidence="1">
    <location>
        <begin position="310"/>
        <end position="319"/>
    </location>
</feature>
<dbReference type="SUPFAM" id="SSF49899">
    <property type="entry name" value="Concanavalin A-like lectins/glucanases"/>
    <property type="match status" value="1"/>
</dbReference>
<dbReference type="EMBL" id="CAJNJA010045953">
    <property type="protein sequence ID" value="CAE7813451.1"/>
    <property type="molecule type" value="Genomic_DNA"/>
</dbReference>
<dbReference type="Gene3D" id="2.60.120.200">
    <property type="match status" value="1"/>
</dbReference>
<keyword evidence="3" id="KW-1185">Reference proteome</keyword>
<feature type="region of interest" description="Disordered" evidence="1">
    <location>
        <begin position="1060"/>
        <end position="1100"/>
    </location>
</feature>
<organism evidence="2 3">
    <name type="scientific">Symbiodinium necroappetens</name>
    <dbReference type="NCBI Taxonomy" id="1628268"/>
    <lineage>
        <taxon>Eukaryota</taxon>
        <taxon>Sar</taxon>
        <taxon>Alveolata</taxon>
        <taxon>Dinophyceae</taxon>
        <taxon>Suessiales</taxon>
        <taxon>Symbiodiniaceae</taxon>
        <taxon>Symbiodinium</taxon>
    </lineage>
</organism>
<feature type="compositionally biased region" description="Low complexity" evidence="1">
    <location>
        <begin position="224"/>
        <end position="260"/>
    </location>
</feature>
<feature type="compositionally biased region" description="Low complexity" evidence="1">
    <location>
        <begin position="1201"/>
        <end position="1212"/>
    </location>
</feature>
<evidence type="ECO:0000313" key="3">
    <source>
        <dbReference type="Proteomes" id="UP000601435"/>
    </source>
</evidence>
<evidence type="ECO:0000313" key="2">
    <source>
        <dbReference type="EMBL" id="CAE7813451.1"/>
    </source>
</evidence>
<name>A0A812Z5S2_9DINO</name>
<feature type="region of interest" description="Disordered" evidence="1">
    <location>
        <begin position="759"/>
        <end position="778"/>
    </location>
</feature>
<feature type="compositionally biased region" description="Polar residues" evidence="1">
    <location>
        <begin position="1188"/>
        <end position="1200"/>
    </location>
</feature>
<comment type="caution">
    <text evidence="2">The sequence shown here is derived from an EMBL/GenBank/DDBJ whole genome shotgun (WGS) entry which is preliminary data.</text>
</comment>
<reference evidence="2" key="1">
    <citation type="submission" date="2021-02" db="EMBL/GenBank/DDBJ databases">
        <authorList>
            <person name="Dougan E. K."/>
            <person name="Rhodes N."/>
            <person name="Thang M."/>
            <person name="Chan C."/>
        </authorList>
    </citation>
    <scope>NUCLEOTIDE SEQUENCE</scope>
</reference>
<dbReference type="AlphaFoldDB" id="A0A812Z5S2"/>
<feature type="compositionally biased region" description="Low complexity" evidence="1">
    <location>
        <begin position="100"/>
        <end position="137"/>
    </location>
</feature>
<feature type="region of interest" description="Disordered" evidence="1">
    <location>
        <begin position="1114"/>
        <end position="1212"/>
    </location>
</feature>
<protein>
    <submittedName>
        <fullName evidence="2">Uncharacterized protein</fullName>
    </submittedName>
</protein>